<dbReference type="GO" id="GO:0034625">
    <property type="term" value="P:fatty acid elongation, monounsaturated fatty acid"/>
    <property type="evidence" value="ECO:0007669"/>
    <property type="project" value="TreeGrafter"/>
</dbReference>
<keyword evidence="9 12" id="KW-0472">Membrane</keyword>
<dbReference type="GO" id="GO:0042761">
    <property type="term" value="P:very long-chain fatty acid biosynthetic process"/>
    <property type="evidence" value="ECO:0007669"/>
    <property type="project" value="TreeGrafter"/>
</dbReference>
<dbReference type="OrthoDB" id="434092at2759"/>
<accession>M1VIA7</accession>
<dbReference type="Proteomes" id="UP000007014">
    <property type="component" value="Chromosome 12"/>
</dbReference>
<dbReference type="HOGENOM" id="CLU_048483_6_1_1"/>
<comment type="catalytic activity">
    <reaction evidence="11">
        <text>a very-long-chain acyl-CoA + malonyl-CoA + H(+) = a very-long-chain 3-oxoacyl-CoA + CO2 + CoA</text>
        <dbReference type="Rhea" id="RHEA:32727"/>
        <dbReference type="ChEBI" id="CHEBI:15378"/>
        <dbReference type="ChEBI" id="CHEBI:16526"/>
        <dbReference type="ChEBI" id="CHEBI:57287"/>
        <dbReference type="ChEBI" id="CHEBI:57384"/>
        <dbReference type="ChEBI" id="CHEBI:90725"/>
        <dbReference type="ChEBI" id="CHEBI:90736"/>
        <dbReference type="EC" id="2.3.1.199"/>
    </reaction>
</comment>
<feature type="transmembrane region" description="Helical" evidence="12">
    <location>
        <begin position="158"/>
        <end position="178"/>
    </location>
</feature>
<feature type="transmembrane region" description="Helical" evidence="12">
    <location>
        <begin position="185"/>
        <end position="203"/>
    </location>
</feature>
<dbReference type="InterPro" id="IPR002076">
    <property type="entry name" value="ELO_fam"/>
</dbReference>
<keyword evidence="8 12" id="KW-0443">Lipid metabolism</keyword>
<evidence type="ECO:0000256" key="4">
    <source>
        <dbReference type="ARBA" id="ARBA00022679"/>
    </source>
</evidence>
<feature type="transmembrane region" description="Helical" evidence="12">
    <location>
        <begin position="209"/>
        <end position="230"/>
    </location>
</feature>
<dbReference type="Gramene" id="CML178CT">
    <property type="protein sequence ID" value="CML178CT"/>
    <property type="gene ID" value="CML178C"/>
</dbReference>
<feature type="transmembrane region" description="Helical" evidence="12">
    <location>
        <begin position="72"/>
        <end position="90"/>
    </location>
</feature>
<keyword evidence="4 12" id="KW-0808">Transferase</keyword>
<evidence type="ECO:0000256" key="12">
    <source>
        <dbReference type="RuleBase" id="RU361115"/>
    </source>
</evidence>
<feature type="transmembrane region" description="Helical" evidence="12">
    <location>
        <begin position="251"/>
        <end position="268"/>
    </location>
</feature>
<evidence type="ECO:0000256" key="7">
    <source>
        <dbReference type="ARBA" id="ARBA00022989"/>
    </source>
</evidence>
<reference evidence="13 14" key="1">
    <citation type="journal article" date="2004" name="Nature">
        <title>Genome sequence of the ultrasmall unicellular red alga Cyanidioschyzon merolae 10D.</title>
        <authorList>
            <person name="Matsuzaki M."/>
            <person name="Misumi O."/>
            <person name="Shin-i T."/>
            <person name="Maruyama S."/>
            <person name="Takahara M."/>
            <person name="Miyagishima S."/>
            <person name="Mori T."/>
            <person name="Nishida K."/>
            <person name="Yagisawa F."/>
            <person name="Nishida K."/>
            <person name="Yoshida Y."/>
            <person name="Nishimura Y."/>
            <person name="Nakao S."/>
            <person name="Kobayashi T."/>
            <person name="Momoyama Y."/>
            <person name="Higashiyama T."/>
            <person name="Minoda A."/>
            <person name="Sano M."/>
            <person name="Nomoto H."/>
            <person name="Oishi K."/>
            <person name="Hayashi H."/>
            <person name="Ohta F."/>
            <person name="Nishizaka S."/>
            <person name="Haga S."/>
            <person name="Miura S."/>
            <person name="Morishita T."/>
            <person name="Kabeya Y."/>
            <person name="Terasawa K."/>
            <person name="Suzuki Y."/>
            <person name="Ishii Y."/>
            <person name="Asakawa S."/>
            <person name="Takano H."/>
            <person name="Ohta N."/>
            <person name="Kuroiwa H."/>
            <person name="Tanaka K."/>
            <person name="Shimizu N."/>
            <person name="Sugano S."/>
            <person name="Sato N."/>
            <person name="Nozaki H."/>
            <person name="Ogasawara N."/>
            <person name="Kohara Y."/>
            <person name="Kuroiwa T."/>
        </authorList>
    </citation>
    <scope>NUCLEOTIDE SEQUENCE [LARGE SCALE GENOMIC DNA]</scope>
    <source>
        <strain evidence="13 14">10D</strain>
    </source>
</reference>
<comment type="subcellular location">
    <subcellularLocation>
        <location evidence="1">Membrane</location>
        <topology evidence="1">Multi-pass membrane protein</topology>
    </subcellularLocation>
</comment>
<feature type="transmembrane region" description="Helical" evidence="12">
    <location>
        <begin position="280"/>
        <end position="299"/>
    </location>
</feature>
<evidence type="ECO:0000313" key="14">
    <source>
        <dbReference type="Proteomes" id="UP000007014"/>
    </source>
</evidence>
<dbReference type="eggNOG" id="KOG3071">
    <property type="taxonomic scope" value="Eukaryota"/>
</dbReference>
<evidence type="ECO:0000256" key="6">
    <source>
        <dbReference type="ARBA" id="ARBA00022832"/>
    </source>
</evidence>
<dbReference type="PANTHER" id="PTHR11157:SF134">
    <property type="entry name" value="ELONGATION OF FATTY ACIDS PROTEIN 1-RELATED"/>
    <property type="match status" value="1"/>
</dbReference>
<comment type="catalytic activity">
    <reaction evidence="12">
        <text>an acyl-CoA + malonyl-CoA + H(+) = a 3-oxoacyl-CoA + CO2 + CoA</text>
        <dbReference type="Rhea" id="RHEA:50252"/>
        <dbReference type="ChEBI" id="CHEBI:15378"/>
        <dbReference type="ChEBI" id="CHEBI:16526"/>
        <dbReference type="ChEBI" id="CHEBI:57287"/>
        <dbReference type="ChEBI" id="CHEBI:57384"/>
        <dbReference type="ChEBI" id="CHEBI:58342"/>
        <dbReference type="ChEBI" id="CHEBI:90726"/>
    </reaction>
    <physiologicalReaction direction="left-to-right" evidence="12">
        <dbReference type="Rhea" id="RHEA:50253"/>
    </physiologicalReaction>
</comment>
<protein>
    <recommendedName>
        <fullName evidence="12">Elongation of fatty acids protein</fullName>
        <ecNumber evidence="12">2.3.1.-</ecNumber>
    </recommendedName>
</protein>
<gene>
    <name evidence="13" type="ORF">CYME_CML178C</name>
</gene>
<sequence length="313" mass="36512">MQSKRHIVQDSQSAASSRAKALRCSSLALLQPNTFFYMVQEEYYSVARALRSVLASGTLDGARDFRFRYGESALSVWYVPILTCVLYYVFQRGIQQYMKERTAPKLKQLLFVYNMTMSFGSAALFAALTKLLWSRWQSLSFHDMICSKQMHEDGRVQLLYWMNYFFKYIELADTLFLAIRKRKIIFLHSYHHAATLVLCWSQLVEHSAVQWVVIDLNLFVHIIMYYYYAVSALGIKPWWRRYLTKLQISQFVIDLTACGYAYGYYVVYGWGSCYGTVTGAYMGIGILFSYLLLFIKFYIETYKGSKSATKLKV</sequence>
<evidence type="ECO:0000256" key="10">
    <source>
        <dbReference type="ARBA" id="ARBA00023160"/>
    </source>
</evidence>
<dbReference type="GO" id="GO:0005789">
    <property type="term" value="C:endoplasmic reticulum membrane"/>
    <property type="evidence" value="ECO:0007669"/>
    <property type="project" value="TreeGrafter"/>
</dbReference>
<dbReference type="EMBL" id="AP006494">
    <property type="protein sequence ID" value="BAM80778.1"/>
    <property type="molecule type" value="Genomic_DNA"/>
</dbReference>
<dbReference type="GO" id="GO:0034626">
    <property type="term" value="P:fatty acid elongation, polyunsaturated fatty acid"/>
    <property type="evidence" value="ECO:0007669"/>
    <property type="project" value="TreeGrafter"/>
</dbReference>
<organism evidence="13 14">
    <name type="scientific">Cyanidioschyzon merolae (strain NIES-3377 / 10D)</name>
    <name type="common">Unicellular red alga</name>
    <dbReference type="NCBI Taxonomy" id="280699"/>
    <lineage>
        <taxon>Eukaryota</taxon>
        <taxon>Rhodophyta</taxon>
        <taxon>Bangiophyceae</taxon>
        <taxon>Cyanidiales</taxon>
        <taxon>Cyanidiaceae</taxon>
        <taxon>Cyanidioschyzon</taxon>
    </lineage>
</organism>
<proteinExistence type="inferred from homology"/>
<dbReference type="GO" id="GO:0030148">
    <property type="term" value="P:sphingolipid biosynthetic process"/>
    <property type="evidence" value="ECO:0007669"/>
    <property type="project" value="TreeGrafter"/>
</dbReference>
<evidence type="ECO:0000256" key="1">
    <source>
        <dbReference type="ARBA" id="ARBA00004141"/>
    </source>
</evidence>
<evidence type="ECO:0000256" key="3">
    <source>
        <dbReference type="ARBA" id="ARBA00022516"/>
    </source>
</evidence>
<keyword evidence="14" id="KW-1185">Reference proteome</keyword>
<dbReference type="STRING" id="280699.M1VIA7"/>
<keyword evidence="3 12" id="KW-0444">Lipid biosynthesis</keyword>
<keyword evidence="6 12" id="KW-0276">Fatty acid metabolism</keyword>
<dbReference type="GO" id="GO:0019367">
    <property type="term" value="P:fatty acid elongation, saturated fatty acid"/>
    <property type="evidence" value="ECO:0007669"/>
    <property type="project" value="TreeGrafter"/>
</dbReference>
<evidence type="ECO:0000313" key="13">
    <source>
        <dbReference type="EMBL" id="BAM80778.1"/>
    </source>
</evidence>
<name>M1VIA7_CYAM1</name>
<dbReference type="PANTHER" id="PTHR11157">
    <property type="entry name" value="FATTY ACID ACYL TRANSFERASE-RELATED"/>
    <property type="match status" value="1"/>
</dbReference>
<dbReference type="GeneID" id="16994570"/>
<dbReference type="RefSeq" id="XP_005536814.1">
    <property type="nucleotide sequence ID" value="XM_005536757.1"/>
</dbReference>
<evidence type="ECO:0000256" key="2">
    <source>
        <dbReference type="ARBA" id="ARBA00007263"/>
    </source>
</evidence>
<keyword evidence="10 12" id="KW-0275">Fatty acid biosynthesis</keyword>
<evidence type="ECO:0000256" key="9">
    <source>
        <dbReference type="ARBA" id="ARBA00023136"/>
    </source>
</evidence>
<dbReference type="GO" id="GO:0009922">
    <property type="term" value="F:fatty acid elongase activity"/>
    <property type="evidence" value="ECO:0007669"/>
    <property type="project" value="UniProtKB-EC"/>
</dbReference>
<keyword evidence="5 12" id="KW-0812">Transmembrane</keyword>
<feature type="transmembrane region" description="Helical" evidence="12">
    <location>
        <begin position="111"/>
        <end position="133"/>
    </location>
</feature>
<dbReference type="KEGG" id="cme:CYME_CML178C"/>
<evidence type="ECO:0000256" key="11">
    <source>
        <dbReference type="ARBA" id="ARBA00047375"/>
    </source>
</evidence>
<dbReference type="AlphaFoldDB" id="M1VIA7"/>
<evidence type="ECO:0000256" key="5">
    <source>
        <dbReference type="ARBA" id="ARBA00022692"/>
    </source>
</evidence>
<dbReference type="EC" id="2.3.1.-" evidence="12"/>
<comment type="similarity">
    <text evidence="2 12">Belongs to the ELO family.</text>
</comment>
<dbReference type="OMA" id="CRFPMGW"/>
<evidence type="ECO:0000256" key="8">
    <source>
        <dbReference type="ARBA" id="ARBA00023098"/>
    </source>
</evidence>
<keyword evidence="7 12" id="KW-1133">Transmembrane helix</keyword>
<reference evidence="13 14" key="2">
    <citation type="journal article" date="2007" name="BMC Biol.">
        <title>A 100%-complete sequence reveals unusually simple genomic features in the hot-spring red alga Cyanidioschyzon merolae.</title>
        <authorList>
            <person name="Nozaki H."/>
            <person name="Takano H."/>
            <person name="Misumi O."/>
            <person name="Terasawa K."/>
            <person name="Matsuzaki M."/>
            <person name="Maruyama S."/>
            <person name="Nishida K."/>
            <person name="Yagisawa F."/>
            <person name="Yoshida Y."/>
            <person name="Fujiwara T."/>
            <person name="Takio S."/>
            <person name="Tamura K."/>
            <person name="Chung S.J."/>
            <person name="Nakamura S."/>
            <person name="Kuroiwa H."/>
            <person name="Tanaka K."/>
            <person name="Sato N."/>
            <person name="Kuroiwa T."/>
        </authorList>
    </citation>
    <scope>NUCLEOTIDE SEQUENCE [LARGE SCALE GENOMIC DNA]</scope>
    <source>
        <strain evidence="13 14">10D</strain>
    </source>
</reference>
<dbReference type="Pfam" id="PF01151">
    <property type="entry name" value="ELO"/>
    <property type="match status" value="1"/>
</dbReference>